<dbReference type="Gene3D" id="1.20.1600.10">
    <property type="entry name" value="Outer membrane efflux proteins (OEP)"/>
    <property type="match status" value="1"/>
</dbReference>
<protein>
    <submittedName>
        <fullName evidence="2">TolC family protein</fullName>
    </submittedName>
</protein>
<evidence type="ECO:0000256" key="1">
    <source>
        <dbReference type="ARBA" id="ARBA00007613"/>
    </source>
</evidence>
<organism evidence="2 3">
    <name type="scientific">Candidatus Geothrix odensensis</name>
    <dbReference type="NCBI Taxonomy" id="2954440"/>
    <lineage>
        <taxon>Bacteria</taxon>
        <taxon>Pseudomonadati</taxon>
        <taxon>Acidobacteriota</taxon>
        <taxon>Holophagae</taxon>
        <taxon>Holophagales</taxon>
        <taxon>Holophagaceae</taxon>
        <taxon>Geothrix</taxon>
    </lineage>
</organism>
<dbReference type="GO" id="GO:0015562">
    <property type="term" value="F:efflux transmembrane transporter activity"/>
    <property type="evidence" value="ECO:0007669"/>
    <property type="project" value="InterPro"/>
</dbReference>
<reference evidence="2 3" key="1">
    <citation type="submission" date="2020-10" db="EMBL/GenBank/DDBJ databases">
        <title>Connecting structure to function with the recovery of over 1000 high-quality activated sludge metagenome-assembled genomes encoding full-length rRNA genes using long-read sequencing.</title>
        <authorList>
            <person name="Singleton C.M."/>
            <person name="Petriglieri F."/>
            <person name="Kristensen J.M."/>
            <person name="Kirkegaard R.H."/>
            <person name="Michaelsen T.Y."/>
            <person name="Andersen M.H."/>
            <person name="Karst S.M."/>
            <person name="Dueholm M.S."/>
            <person name="Nielsen P.H."/>
            <person name="Albertsen M."/>
        </authorList>
    </citation>
    <scope>NUCLEOTIDE SEQUENCE [LARGE SCALE GENOMIC DNA]</scope>
    <source>
        <strain evidence="2">OdNE_18-Q3-R46-58_MAXAC.008</strain>
    </source>
</reference>
<comment type="similarity">
    <text evidence="1">Belongs to the outer membrane factor (OMF) (TC 1.B.17) family.</text>
</comment>
<dbReference type="InterPro" id="IPR003423">
    <property type="entry name" value="OMP_efflux"/>
</dbReference>
<name>A0A936F0N1_9BACT</name>
<evidence type="ECO:0000313" key="2">
    <source>
        <dbReference type="EMBL" id="MBK8571978.1"/>
    </source>
</evidence>
<dbReference type="Proteomes" id="UP000709959">
    <property type="component" value="Unassembled WGS sequence"/>
</dbReference>
<sequence length="391" mass="42847">MRTFLLGALPCLLLAQVPPLTYDDILPRARTSPEQYRTEALLAERHRALSGTRGFLREGPALGVAAGPRTHPLGPATTDQSVELDLPLFLSPGTRRRLEASLGQADLALREAARTEARFHLRRAYLEAWLGERLLQLREADVATVSSWLQAARARLEAGADPGFQVSLVEGEALRAEADLDEARRQRLNAWAGLRAVAEVPGTPVPLADPGAPLLPHVEGLAAKFEASTLRKALQSRLDLEEQALRHQEAVATSRWSLRGSYAREGEERVGKVGLAYRFSRPGEGQALRRETEANLQATTRELEVALLELDARFQSALIRLQTATPPLPFKGFDLSLNAVSLRLSEGKERPSEALPIRRQLLEAQAASHRHLQAAHLLAAELQALTAEVNP</sequence>
<dbReference type="AlphaFoldDB" id="A0A936F0N1"/>
<accession>A0A936F0N1</accession>
<comment type="caution">
    <text evidence="2">The sequence shown here is derived from an EMBL/GenBank/DDBJ whole genome shotgun (WGS) entry which is preliminary data.</text>
</comment>
<proteinExistence type="inferred from homology"/>
<gene>
    <name evidence="2" type="ORF">IPN91_04875</name>
</gene>
<dbReference type="SUPFAM" id="SSF56954">
    <property type="entry name" value="Outer membrane efflux proteins (OEP)"/>
    <property type="match status" value="1"/>
</dbReference>
<dbReference type="EMBL" id="JADKCH010000002">
    <property type="protein sequence ID" value="MBK8571978.1"/>
    <property type="molecule type" value="Genomic_DNA"/>
</dbReference>
<evidence type="ECO:0000313" key="3">
    <source>
        <dbReference type="Proteomes" id="UP000709959"/>
    </source>
</evidence>
<dbReference type="Pfam" id="PF02321">
    <property type="entry name" value="OEP"/>
    <property type="match status" value="1"/>
</dbReference>